<keyword evidence="11" id="KW-1185">Reference proteome</keyword>
<dbReference type="Gene3D" id="1.20.5.1030">
    <property type="entry name" value="Preprotein translocase secy subunit"/>
    <property type="match status" value="1"/>
</dbReference>
<feature type="transmembrane region" description="Helical" evidence="9">
    <location>
        <begin position="30"/>
        <end position="51"/>
    </location>
</feature>
<comment type="similarity">
    <text evidence="9">Belongs to the SecE/SEC61-gamma family.</text>
</comment>
<gene>
    <name evidence="9" type="primary">secE</name>
    <name evidence="10" type="ORF">C683_0200</name>
</gene>
<keyword evidence="6 9" id="KW-1133">Transmembrane helix</keyword>
<dbReference type="STRING" id="1234409.C683_0200"/>
<dbReference type="GO" id="GO:0043952">
    <property type="term" value="P:protein transport by the Sec complex"/>
    <property type="evidence" value="ECO:0007669"/>
    <property type="project" value="UniProtKB-UniRule"/>
</dbReference>
<dbReference type="EMBL" id="AMYT01000007">
    <property type="protein sequence ID" value="EKU27941.1"/>
    <property type="molecule type" value="Genomic_DNA"/>
</dbReference>
<comment type="subunit">
    <text evidence="9">Component of the Sec protein translocase complex. Heterotrimer consisting of SecY, SecE and SecG subunits. The heterotrimers can form oligomers, although 1 heterotrimer is thought to be able to translocate proteins. Interacts with the ribosome. Interacts with SecDF, and other proteins may be involved. Interacts with SecA.</text>
</comment>
<dbReference type="NCBIfam" id="TIGR00964">
    <property type="entry name" value="secE_bact"/>
    <property type="match status" value="1"/>
</dbReference>
<keyword evidence="3 9" id="KW-1003">Cell membrane</keyword>
<evidence type="ECO:0000313" key="11">
    <source>
        <dbReference type="Proteomes" id="UP000016057"/>
    </source>
</evidence>
<keyword evidence="4 9" id="KW-0812">Transmembrane</keyword>
<dbReference type="GO" id="GO:0009306">
    <property type="term" value="P:protein secretion"/>
    <property type="evidence" value="ECO:0007669"/>
    <property type="project" value="UniProtKB-UniRule"/>
</dbReference>
<sequence length="60" mass="7058">MKKIGQFFKSVAHEMRLVTWPTGKQWRKDVLTVIEMTLIFAIFFAVADWGLTHLMSFILK</sequence>
<dbReference type="InterPro" id="IPR001901">
    <property type="entry name" value="Translocase_SecE/Sec61-g"/>
</dbReference>
<comment type="function">
    <text evidence="9">Essential subunit of the Sec protein translocation channel SecYEG. Clamps together the 2 halves of SecY. May contact the channel plug during translocation.</text>
</comment>
<dbReference type="GO" id="GO:0008320">
    <property type="term" value="F:protein transmembrane transporter activity"/>
    <property type="evidence" value="ECO:0007669"/>
    <property type="project" value="UniProtKB-UniRule"/>
</dbReference>
<evidence type="ECO:0000256" key="9">
    <source>
        <dbReference type="HAMAP-Rule" id="MF_00422"/>
    </source>
</evidence>
<dbReference type="GO" id="GO:0005886">
    <property type="term" value="C:plasma membrane"/>
    <property type="evidence" value="ECO:0007669"/>
    <property type="project" value="UniProtKB-SubCell"/>
</dbReference>
<keyword evidence="5 9" id="KW-0653">Protein transport</keyword>
<comment type="subcellular location">
    <subcellularLocation>
        <location evidence="9">Cell membrane</location>
        <topology evidence="9">Single-pass membrane protein</topology>
    </subcellularLocation>
    <subcellularLocation>
        <location evidence="1">Membrane</location>
    </subcellularLocation>
</comment>
<evidence type="ECO:0000313" key="10">
    <source>
        <dbReference type="EMBL" id="EKU27941.1"/>
    </source>
</evidence>
<dbReference type="AlphaFoldDB" id="K8ZQU3"/>
<comment type="caution">
    <text evidence="10">The sequence shown here is derived from an EMBL/GenBank/DDBJ whole genome shotgun (WGS) entry which is preliminary data.</text>
</comment>
<name>K8ZQU3_9ENTE</name>
<dbReference type="HAMAP" id="MF_00422">
    <property type="entry name" value="SecE"/>
    <property type="match status" value="1"/>
</dbReference>
<evidence type="ECO:0000256" key="3">
    <source>
        <dbReference type="ARBA" id="ARBA00022475"/>
    </source>
</evidence>
<dbReference type="PANTHER" id="PTHR33910:SF1">
    <property type="entry name" value="PROTEIN TRANSLOCASE SUBUNIT SECE"/>
    <property type="match status" value="1"/>
</dbReference>
<evidence type="ECO:0000256" key="1">
    <source>
        <dbReference type="ARBA" id="ARBA00004370"/>
    </source>
</evidence>
<proteinExistence type="inferred from homology"/>
<evidence type="ECO:0000256" key="7">
    <source>
        <dbReference type="ARBA" id="ARBA00023010"/>
    </source>
</evidence>
<organism evidence="10 11">
    <name type="scientific">Catellicoccus marimammalium M35/04/3</name>
    <dbReference type="NCBI Taxonomy" id="1234409"/>
    <lineage>
        <taxon>Bacteria</taxon>
        <taxon>Bacillati</taxon>
        <taxon>Bacillota</taxon>
        <taxon>Bacilli</taxon>
        <taxon>Lactobacillales</taxon>
        <taxon>Enterococcaceae</taxon>
        <taxon>Catellicoccus</taxon>
    </lineage>
</organism>
<keyword evidence="8 9" id="KW-0472">Membrane</keyword>
<accession>K8ZQU3</accession>
<dbReference type="Pfam" id="PF00584">
    <property type="entry name" value="SecE"/>
    <property type="match status" value="1"/>
</dbReference>
<dbReference type="InterPro" id="IPR005807">
    <property type="entry name" value="SecE_bac"/>
</dbReference>
<evidence type="ECO:0000256" key="4">
    <source>
        <dbReference type="ARBA" id="ARBA00022692"/>
    </source>
</evidence>
<reference evidence="10 11" key="1">
    <citation type="journal article" date="2013" name="Genome Announc.">
        <title>Draft Genome Sequence of Catellicoccus marimammalium, a Novel Species Commonly Found in Gull Feces.</title>
        <authorList>
            <person name="Weigand M.R."/>
            <person name="Ryu H."/>
            <person name="Bozcek L."/>
            <person name="Konstantinidis K.T."/>
            <person name="Santo Domingo J.W."/>
        </authorList>
    </citation>
    <scope>NUCLEOTIDE SEQUENCE [LARGE SCALE GENOMIC DNA]</scope>
    <source>
        <strain evidence="10 11">M35/04/3</strain>
    </source>
</reference>
<dbReference type="eggNOG" id="COG0690">
    <property type="taxonomic scope" value="Bacteria"/>
</dbReference>
<dbReference type="GO" id="GO:0065002">
    <property type="term" value="P:intracellular protein transmembrane transport"/>
    <property type="evidence" value="ECO:0007669"/>
    <property type="project" value="UniProtKB-UniRule"/>
</dbReference>
<dbReference type="Proteomes" id="UP000016057">
    <property type="component" value="Unassembled WGS sequence"/>
</dbReference>
<evidence type="ECO:0000256" key="8">
    <source>
        <dbReference type="ARBA" id="ARBA00023136"/>
    </source>
</evidence>
<dbReference type="InterPro" id="IPR038379">
    <property type="entry name" value="SecE_sf"/>
</dbReference>
<evidence type="ECO:0000256" key="5">
    <source>
        <dbReference type="ARBA" id="ARBA00022927"/>
    </source>
</evidence>
<dbReference type="PANTHER" id="PTHR33910">
    <property type="entry name" value="PROTEIN TRANSLOCASE SUBUNIT SECE"/>
    <property type="match status" value="1"/>
</dbReference>
<keyword evidence="7 9" id="KW-0811">Translocation</keyword>
<dbReference type="RefSeq" id="WP_009488434.1">
    <property type="nucleotide sequence ID" value="NZ_AMYT01000007.1"/>
</dbReference>
<protein>
    <recommendedName>
        <fullName evidence="9">Protein translocase subunit SecE</fullName>
    </recommendedName>
</protein>
<evidence type="ECO:0000256" key="2">
    <source>
        <dbReference type="ARBA" id="ARBA00022448"/>
    </source>
</evidence>
<dbReference type="GO" id="GO:0006605">
    <property type="term" value="P:protein targeting"/>
    <property type="evidence" value="ECO:0007669"/>
    <property type="project" value="UniProtKB-UniRule"/>
</dbReference>
<keyword evidence="2 9" id="KW-0813">Transport</keyword>
<evidence type="ECO:0000256" key="6">
    <source>
        <dbReference type="ARBA" id="ARBA00022989"/>
    </source>
</evidence>